<feature type="compositionally biased region" description="Polar residues" evidence="1">
    <location>
        <begin position="22"/>
        <end position="36"/>
    </location>
</feature>
<gene>
    <name evidence="2" type="ORF">PILCRDRAFT_826360</name>
</gene>
<protein>
    <submittedName>
        <fullName evidence="2">Uncharacterized protein</fullName>
    </submittedName>
</protein>
<dbReference type="HOGENOM" id="CLU_3015013_0_0_1"/>
<sequence>MLISMPTLGTVLVSDPVDAANRPSSTPSSISLDTPSSRTVSFATNVYHLYYHSLRR</sequence>
<organism evidence="2 3">
    <name type="scientific">Piloderma croceum (strain F 1598)</name>
    <dbReference type="NCBI Taxonomy" id="765440"/>
    <lineage>
        <taxon>Eukaryota</taxon>
        <taxon>Fungi</taxon>
        <taxon>Dikarya</taxon>
        <taxon>Basidiomycota</taxon>
        <taxon>Agaricomycotina</taxon>
        <taxon>Agaricomycetes</taxon>
        <taxon>Agaricomycetidae</taxon>
        <taxon>Atheliales</taxon>
        <taxon>Atheliaceae</taxon>
        <taxon>Piloderma</taxon>
    </lineage>
</organism>
<accession>A0A0C3EV04</accession>
<dbReference type="Proteomes" id="UP000054166">
    <property type="component" value="Unassembled WGS sequence"/>
</dbReference>
<keyword evidence="3" id="KW-1185">Reference proteome</keyword>
<evidence type="ECO:0000313" key="3">
    <source>
        <dbReference type="Proteomes" id="UP000054166"/>
    </source>
</evidence>
<feature type="region of interest" description="Disordered" evidence="1">
    <location>
        <begin position="17"/>
        <end position="36"/>
    </location>
</feature>
<proteinExistence type="predicted"/>
<reference evidence="2 3" key="1">
    <citation type="submission" date="2014-04" db="EMBL/GenBank/DDBJ databases">
        <authorList>
            <consortium name="DOE Joint Genome Institute"/>
            <person name="Kuo A."/>
            <person name="Tarkka M."/>
            <person name="Buscot F."/>
            <person name="Kohler A."/>
            <person name="Nagy L.G."/>
            <person name="Floudas D."/>
            <person name="Copeland A."/>
            <person name="Barry K.W."/>
            <person name="Cichocki N."/>
            <person name="Veneault-Fourrey C."/>
            <person name="LaButti K."/>
            <person name="Lindquist E.A."/>
            <person name="Lipzen A."/>
            <person name="Lundell T."/>
            <person name="Morin E."/>
            <person name="Murat C."/>
            <person name="Sun H."/>
            <person name="Tunlid A."/>
            <person name="Henrissat B."/>
            <person name="Grigoriev I.V."/>
            <person name="Hibbett D.S."/>
            <person name="Martin F."/>
            <person name="Nordberg H.P."/>
            <person name="Cantor M.N."/>
            <person name="Hua S.X."/>
        </authorList>
    </citation>
    <scope>NUCLEOTIDE SEQUENCE [LARGE SCALE GENOMIC DNA]</scope>
    <source>
        <strain evidence="2 3">F 1598</strain>
    </source>
</reference>
<reference evidence="3" key="2">
    <citation type="submission" date="2015-01" db="EMBL/GenBank/DDBJ databases">
        <title>Evolutionary Origins and Diversification of the Mycorrhizal Mutualists.</title>
        <authorList>
            <consortium name="DOE Joint Genome Institute"/>
            <consortium name="Mycorrhizal Genomics Consortium"/>
            <person name="Kohler A."/>
            <person name="Kuo A."/>
            <person name="Nagy L.G."/>
            <person name="Floudas D."/>
            <person name="Copeland A."/>
            <person name="Barry K.W."/>
            <person name="Cichocki N."/>
            <person name="Veneault-Fourrey C."/>
            <person name="LaButti K."/>
            <person name="Lindquist E.A."/>
            <person name="Lipzen A."/>
            <person name="Lundell T."/>
            <person name="Morin E."/>
            <person name="Murat C."/>
            <person name="Riley R."/>
            <person name="Ohm R."/>
            <person name="Sun H."/>
            <person name="Tunlid A."/>
            <person name="Henrissat B."/>
            <person name="Grigoriev I.V."/>
            <person name="Hibbett D.S."/>
            <person name="Martin F."/>
        </authorList>
    </citation>
    <scope>NUCLEOTIDE SEQUENCE [LARGE SCALE GENOMIC DNA]</scope>
    <source>
        <strain evidence="3">F 1598</strain>
    </source>
</reference>
<dbReference type="AlphaFoldDB" id="A0A0C3EV04"/>
<dbReference type="InParanoid" id="A0A0C3EV04"/>
<dbReference type="EMBL" id="KN833035">
    <property type="protein sequence ID" value="KIM76365.1"/>
    <property type="molecule type" value="Genomic_DNA"/>
</dbReference>
<evidence type="ECO:0000256" key="1">
    <source>
        <dbReference type="SAM" id="MobiDB-lite"/>
    </source>
</evidence>
<evidence type="ECO:0000313" key="2">
    <source>
        <dbReference type="EMBL" id="KIM76365.1"/>
    </source>
</evidence>
<name>A0A0C3EV04_PILCF</name>